<dbReference type="Pfam" id="PF13750">
    <property type="entry name" value="Big_3_3"/>
    <property type="match status" value="1"/>
</dbReference>
<dbReference type="PROSITE" id="PS51257">
    <property type="entry name" value="PROKAR_LIPOPROTEIN"/>
    <property type="match status" value="1"/>
</dbReference>
<gene>
    <name evidence="3" type="ORF">GCM10008938_25370</name>
</gene>
<reference evidence="4" key="1">
    <citation type="journal article" date="2019" name="Int. J. Syst. Evol. Microbiol.">
        <title>The Global Catalogue of Microorganisms (GCM) 10K type strain sequencing project: providing services to taxonomists for standard genome sequencing and annotation.</title>
        <authorList>
            <consortium name="The Broad Institute Genomics Platform"/>
            <consortium name="The Broad Institute Genome Sequencing Center for Infectious Disease"/>
            <person name="Wu L."/>
            <person name="Ma J."/>
        </authorList>
    </citation>
    <scope>NUCLEOTIDE SEQUENCE [LARGE SCALE GENOMIC DNA]</scope>
    <source>
        <strain evidence="4">JCM 14370</strain>
    </source>
</reference>
<proteinExistence type="predicted"/>
<feature type="domain" description="Ig-like" evidence="2">
    <location>
        <begin position="82"/>
        <end position="218"/>
    </location>
</feature>
<name>A0ABQ2D048_9DEIO</name>
<dbReference type="Gene3D" id="2.60.40.10">
    <property type="entry name" value="Immunoglobulins"/>
    <property type="match status" value="2"/>
</dbReference>
<keyword evidence="4" id="KW-1185">Reference proteome</keyword>
<dbReference type="Proteomes" id="UP000632222">
    <property type="component" value="Unassembled WGS sequence"/>
</dbReference>
<dbReference type="EMBL" id="BMOD01000008">
    <property type="protein sequence ID" value="GGJ38160.1"/>
    <property type="molecule type" value="Genomic_DNA"/>
</dbReference>
<evidence type="ECO:0000313" key="4">
    <source>
        <dbReference type="Proteomes" id="UP000632222"/>
    </source>
</evidence>
<comment type="caution">
    <text evidence="3">The sequence shown here is derived from an EMBL/GenBank/DDBJ whole genome shotgun (WGS) entry which is preliminary data.</text>
</comment>
<dbReference type="InterPro" id="IPR013783">
    <property type="entry name" value="Ig-like_fold"/>
</dbReference>
<protein>
    <recommendedName>
        <fullName evidence="2">Ig-like domain-containing protein</fullName>
    </recommendedName>
</protein>
<keyword evidence="1" id="KW-0732">Signal</keyword>
<dbReference type="Gene3D" id="2.60.120.380">
    <property type="match status" value="1"/>
</dbReference>
<evidence type="ECO:0000256" key="1">
    <source>
        <dbReference type="SAM" id="SignalP"/>
    </source>
</evidence>
<feature type="signal peptide" evidence="1">
    <location>
        <begin position="1"/>
        <end position="24"/>
    </location>
</feature>
<accession>A0ABQ2D048</accession>
<organism evidence="3 4">
    <name type="scientific">Deinococcus roseus</name>
    <dbReference type="NCBI Taxonomy" id="392414"/>
    <lineage>
        <taxon>Bacteria</taxon>
        <taxon>Thermotogati</taxon>
        <taxon>Deinococcota</taxon>
        <taxon>Deinococci</taxon>
        <taxon>Deinococcales</taxon>
        <taxon>Deinococcaceae</taxon>
        <taxon>Deinococcus</taxon>
    </lineage>
</organism>
<feature type="chain" id="PRO_5045983318" description="Ig-like domain-containing protein" evidence="1">
    <location>
        <begin position="25"/>
        <end position="353"/>
    </location>
</feature>
<evidence type="ECO:0000259" key="2">
    <source>
        <dbReference type="Pfam" id="PF13750"/>
    </source>
</evidence>
<dbReference type="InterPro" id="IPR022038">
    <property type="entry name" value="Ig-like_bact"/>
</dbReference>
<sequence>MYKKALGLSLTTAFLLVGCNNLKADIMAPLVVVSGPAENAVIATNSVEITGTLSDDFMVVAASYTVNGGAPKGITINADGSYKINLTGLAEGDYTVVISAWDKAGNRKDVTLHFKVLYTDVTAPSIVLDAPASGSTVTTPSTNISGKITDNRGVASATISINGGEAQNLTLGADGSFTFMQNNLVDGNYNISITAKDTSNNTKTFTSSFKVVLPDLLEPNNTFDKASLLTFGQTTGKAIIDGSDRDVDWYKFEGQKGQMVRIEVMTQSAYADSQLDSVVFLYPPILNAATDFLAFNDDAEPLKGTDMGSKIEYTLTEDSTYYIKVTSFKADAGMADNDAKNTYKVRLTLVEGE</sequence>
<evidence type="ECO:0000313" key="3">
    <source>
        <dbReference type="EMBL" id="GGJ38160.1"/>
    </source>
</evidence>
<dbReference type="SUPFAM" id="SSF89260">
    <property type="entry name" value="Collagen-binding domain"/>
    <property type="match status" value="1"/>
</dbReference>